<dbReference type="RefSeq" id="WP_207153369.1">
    <property type="nucleotide sequence ID" value="NZ_AP024484.1"/>
</dbReference>
<dbReference type="Gene3D" id="3.30.460.40">
    <property type="match status" value="1"/>
</dbReference>
<keyword evidence="2" id="KW-1185">Reference proteome</keyword>
<proteinExistence type="predicted"/>
<dbReference type="Pfam" id="PF14907">
    <property type="entry name" value="NTP_transf_5"/>
    <property type="match status" value="1"/>
</dbReference>
<sequence length="367" mass="42809">MFTEDLFTLLKYSLWKKDVNIVISEKDITVIMELAKRQSVIGLVADAIISNDIPIGRDNVMMLLSYLNAVKRNNRNVDEGLTELCFLLNKNSIGYFVFKGQTMAYLYGKQNIRCAGDVDFYCAEKDRERLLRLLKNDVSFNDEVSFKHLSYKKDGVDFELHFKLANFSVKRHQEFWDSLIEAEIQNKKCDNICINDIDVSTLSPTTNAVYLFIHIYHHFMKEGIGLRQLCDWAVFLDHYRNEIDRNEVEKILNKLGYVKAYCAFGSILIDKLGLEKDTFPLPVNENDRRWGKKVLKVIYHGGNFGWSNRKINRIGLLHSLETGFLAISHTIRFMSLSPLENSVYIPHEMYRSMRKYIRIGRDRTDIL</sequence>
<evidence type="ECO:0000313" key="2">
    <source>
        <dbReference type="Proteomes" id="UP001319045"/>
    </source>
</evidence>
<dbReference type="Proteomes" id="UP001319045">
    <property type="component" value="Chromosome"/>
</dbReference>
<dbReference type="EMBL" id="AP024484">
    <property type="protein sequence ID" value="BCS85741.1"/>
    <property type="molecule type" value="Genomic_DNA"/>
</dbReference>
<accession>A0ABN6EIN0</accession>
<organism evidence="1 2">
    <name type="scientific">Prevotella herbatica</name>
    <dbReference type="NCBI Taxonomy" id="2801997"/>
    <lineage>
        <taxon>Bacteria</taxon>
        <taxon>Pseudomonadati</taxon>
        <taxon>Bacteroidota</taxon>
        <taxon>Bacteroidia</taxon>
        <taxon>Bacteroidales</taxon>
        <taxon>Prevotellaceae</taxon>
        <taxon>Prevotella</taxon>
    </lineage>
</organism>
<name>A0ABN6EIN0_9BACT</name>
<protein>
    <submittedName>
        <fullName evidence="1">Nucleotidyltransferase family protein</fullName>
    </submittedName>
</protein>
<dbReference type="InterPro" id="IPR039498">
    <property type="entry name" value="NTP_transf_5"/>
</dbReference>
<reference evidence="1 2" key="1">
    <citation type="journal article" date="2022" name="Int. J. Syst. Evol. Microbiol.">
        <title>Prevotella herbatica sp. nov., a plant polysaccharide-decomposing anaerobic bacterium isolated from a methanogenic reactor.</title>
        <authorList>
            <person name="Uek A."/>
            <person name="Tonouchi A."/>
            <person name="Kaku N."/>
            <person name="Ueki K."/>
        </authorList>
    </citation>
    <scope>NUCLEOTIDE SEQUENCE [LARGE SCALE GENOMIC DNA]</scope>
    <source>
        <strain evidence="1 2">WR041</strain>
    </source>
</reference>
<evidence type="ECO:0000313" key="1">
    <source>
        <dbReference type="EMBL" id="BCS85741.1"/>
    </source>
</evidence>
<gene>
    <name evidence="1" type="ORF">prwr041_16340</name>
</gene>